<dbReference type="EMBL" id="OW152828">
    <property type="protein sequence ID" value="CAH2045574.1"/>
    <property type="molecule type" value="Genomic_DNA"/>
</dbReference>
<proteinExistence type="inferred from homology"/>
<dbReference type="Proteomes" id="UP000837857">
    <property type="component" value="Chromosome 16"/>
</dbReference>
<name>A0ABN8I0N7_9NEOP</name>
<gene>
    <name evidence="4" type="ORF">IPOD504_LOCUS5136</name>
</gene>
<keyword evidence="5" id="KW-1185">Reference proteome</keyword>
<evidence type="ECO:0000313" key="4">
    <source>
        <dbReference type="EMBL" id="CAH2045574.1"/>
    </source>
</evidence>
<evidence type="ECO:0000313" key="5">
    <source>
        <dbReference type="Proteomes" id="UP000837857"/>
    </source>
</evidence>
<comment type="similarity">
    <text evidence="2">Belongs to the PIGH family.</text>
</comment>
<dbReference type="PANTHER" id="PTHR15231">
    <property type="entry name" value="PHOSPHATIDYLINOSITOL N-ACETYLGLUCOSAMINYLTRANSFERASE SUBUNIT H"/>
    <property type="match status" value="1"/>
</dbReference>
<evidence type="ECO:0000256" key="2">
    <source>
        <dbReference type="ARBA" id="ARBA00009610"/>
    </source>
</evidence>
<evidence type="ECO:0000259" key="3">
    <source>
        <dbReference type="Pfam" id="PF10181"/>
    </source>
</evidence>
<sequence>MREHSVDFERAIFFWLTHSVQSESILVIPTVGIQNSIKYVLGRDDVFVPWAKIDDVIINEVIKLNRVLYYLTLIVKAGTSHPSPESEVIKLIPLFKYTKPRLVMLETIYSELQTLLVAAQRTAVEVGSGDVELI</sequence>
<protein>
    <recommendedName>
        <fullName evidence="3">Phosphatidylinositol N-acetylglucosaminyltransferase subunit H conserved domain-containing protein</fullName>
    </recommendedName>
</protein>
<dbReference type="Pfam" id="PF10181">
    <property type="entry name" value="PIG-H"/>
    <property type="match status" value="1"/>
</dbReference>
<accession>A0ABN8I0N7</accession>
<dbReference type="PROSITE" id="PS00430">
    <property type="entry name" value="TONB_DEPENDENT_REC_1"/>
    <property type="match status" value="1"/>
</dbReference>
<dbReference type="InterPro" id="IPR044215">
    <property type="entry name" value="PIG-H"/>
</dbReference>
<dbReference type="InterPro" id="IPR019328">
    <property type="entry name" value="PIGH-H_dom"/>
</dbReference>
<reference evidence="4" key="1">
    <citation type="submission" date="2022-03" db="EMBL/GenBank/DDBJ databases">
        <authorList>
            <person name="Martin H S."/>
        </authorList>
    </citation>
    <scope>NUCLEOTIDE SEQUENCE</scope>
</reference>
<feature type="domain" description="Phosphatidylinositol N-acetylglucosaminyltransferase subunit H conserved" evidence="3">
    <location>
        <begin position="24"/>
        <end position="79"/>
    </location>
</feature>
<comment type="pathway">
    <text evidence="1">Glycolipid biosynthesis; glycosylphosphatidylinositol-anchor biosynthesis.</text>
</comment>
<feature type="non-terminal residue" evidence="4">
    <location>
        <position position="134"/>
    </location>
</feature>
<dbReference type="PANTHER" id="PTHR15231:SF1">
    <property type="entry name" value="PHOSPHATIDYLINOSITOL N-ACETYLGLUCOSAMINYLTRANSFERASE SUBUNIT H"/>
    <property type="match status" value="1"/>
</dbReference>
<evidence type="ECO:0000256" key="1">
    <source>
        <dbReference type="ARBA" id="ARBA00004687"/>
    </source>
</evidence>
<organism evidence="4 5">
    <name type="scientific">Iphiclides podalirius</name>
    <name type="common">scarce swallowtail</name>
    <dbReference type="NCBI Taxonomy" id="110791"/>
    <lineage>
        <taxon>Eukaryota</taxon>
        <taxon>Metazoa</taxon>
        <taxon>Ecdysozoa</taxon>
        <taxon>Arthropoda</taxon>
        <taxon>Hexapoda</taxon>
        <taxon>Insecta</taxon>
        <taxon>Pterygota</taxon>
        <taxon>Neoptera</taxon>
        <taxon>Endopterygota</taxon>
        <taxon>Lepidoptera</taxon>
        <taxon>Glossata</taxon>
        <taxon>Ditrysia</taxon>
        <taxon>Papilionoidea</taxon>
        <taxon>Papilionidae</taxon>
        <taxon>Papilioninae</taxon>
        <taxon>Iphiclides</taxon>
    </lineage>
</organism>
<dbReference type="InterPro" id="IPR010916">
    <property type="entry name" value="TonB_box_CS"/>
</dbReference>